<dbReference type="KEGG" id="fya:KMW28_24460"/>
<proteinExistence type="predicted"/>
<sequence length="152" mass="17730">MNLSHKVSIHLKLAHYFSFSLTGIIAIIFINFNIGLRGKWTSRMIILIFFLSGILFHLIAEKEAMKKWGFWYFKGFSFLPIGISLFTFIPFLGPVIVFSILGQLFIPVDKIYYEDDQLKVQTRFVGVLGPPQLEVYQKEFIFEKRITDHNAF</sequence>
<evidence type="ECO:0000256" key="1">
    <source>
        <dbReference type="SAM" id="Phobius"/>
    </source>
</evidence>
<keyword evidence="3" id="KW-1185">Reference proteome</keyword>
<organism evidence="2 3">
    <name type="scientific">Flammeovirga yaeyamensis</name>
    <dbReference type="NCBI Taxonomy" id="367791"/>
    <lineage>
        <taxon>Bacteria</taxon>
        <taxon>Pseudomonadati</taxon>
        <taxon>Bacteroidota</taxon>
        <taxon>Cytophagia</taxon>
        <taxon>Cytophagales</taxon>
        <taxon>Flammeovirgaceae</taxon>
        <taxon>Flammeovirga</taxon>
    </lineage>
</organism>
<name>A0AAX1N928_9BACT</name>
<protein>
    <recommendedName>
        <fullName evidence="4">Transmembrane protein</fullName>
    </recommendedName>
</protein>
<accession>A0AAX1N928</accession>
<dbReference type="EMBL" id="CP076133">
    <property type="protein sequence ID" value="QWG04048.1"/>
    <property type="molecule type" value="Genomic_DNA"/>
</dbReference>
<keyword evidence="1" id="KW-1133">Transmembrane helix</keyword>
<feature type="transmembrane region" description="Helical" evidence="1">
    <location>
        <begin position="13"/>
        <end position="32"/>
    </location>
</feature>
<keyword evidence="1" id="KW-0472">Membrane</keyword>
<gene>
    <name evidence="2" type="ORF">KMW28_24460</name>
</gene>
<feature type="transmembrane region" description="Helical" evidence="1">
    <location>
        <begin position="44"/>
        <end position="60"/>
    </location>
</feature>
<evidence type="ECO:0000313" key="3">
    <source>
        <dbReference type="Proteomes" id="UP000678679"/>
    </source>
</evidence>
<feature type="transmembrane region" description="Helical" evidence="1">
    <location>
        <begin position="80"/>
        <end position="101"/>
    </location>
</feature>
<evidence type="ECO:0000313" key="2">
    <source>
        <dbReference type="EMBL" id="QWG04048.1"/>
    </source>
</evidence>
<dbReference type="AlphaFoldDB" id="A0AAX1N928"/>
<keyword evidence="1" id="KW-0812">Transmembrane</keyword>
<dbReference type="RefSeq" id="WP_169663543.1">
    <property type="nucleotide sequence ID" value="NZ_CP076133.1"/>
</dbReference>
<reference evidence="2 3" key="1">
    <citation type="submission" date="2021-05" db="EMBL/GenBank/DDBJ databases">
        <title>Comparative genomic studies on the polysaccharide-degrading batcterial strains of the Flammeovirga genus.</title>
        <authorList>
            <person name="Zewei F."/>
            <person name="Zheng Z."/>
            <person name="Yu L."/>
            <person name="Ruyue G."/>
            <person name="Yanhong M."/>
            <person name="Yuanyuan C."/>
            <person name="Jingyan G."/>
            <person name="Wenjun H."/>
        </authorList>
    </citation>
    <scope>NUCLEOTIDE SEQUENCE [LARGE SCALE GENOMIC DNA]</scope>
    <source>
        <strain evidence="2 3">NBRC:100898</strain>
    </source>
</reference>
<evidence type="ECO:0008006" key="4">
    <source>
        <dbReference type="Google" id="ProtNLM"/>
    </source>
</evidence>
<dbReference type="Proteomes" id="UP000678679">
    <property type="component" value="Chromosome 2"/>
</dbReference>